<feature type="region of interest" description="Disordered" evidence="1">
    <location>
        <begin position="70"/>
        <end position="90"/>
    </location>
</feature>
<sequence length="404" mass="45780">MFLDYRILCFIIILKWAHTQQVPTMSYPQRLYFHKLQKYPSYKIINAQEARLATTEPAVISTELVEAVTTTSTTAPPTNASSTDASTSDVTTKPAITPLEISTGNTIYTPDEFPHDLLEIARSKLGLKSLDEVPSISELAEFLGTANATETIKYIRQMTNTEQGIALMKAYLESADFTDRTDEQRRRQQQQQQKSQQALSVTTTAETKKNNFLERVAAYFHIYNLWPQSSSADAAETRKNVEQQLSKYIKPQLAYRKRMQATPTHQTPNSIPHHKPMLVRNPLPYHYPVPLRPIADNRVRHNDAVVMPMAPPVDFSPVHLNTPKFYVPPHIELARATNIPPQQLQTLLQSKPKLAELAAKMSRLPLTNDRSTRIDEQLLVAVKRAIEQDDDLRKLLQSTAATLK</sequence>
<feature type="chain" id="PRO_5044539048" evidence="2">
    <location>
        <begin position="20"/>
        <end position="404"/>
    </location>
</feature>
<protein>
    <submittedName>
        <fullName evidence="3">Uncharacterized protein</fullName>
    </submittedName>
</protein>
<feature type="region of interest" description="Disordered" evidence="1">
    <location>
        <begin position="178"/>
        <end position="203"/>
    </location>
</feature>
<proteinExistence type="predicted"/>
<dbReference type="EMBL" id="GAKP01011097">
    <property type="protein sequence ID" value="JAC47855.1"/>
    <property type="molecule type" value="Transcribed_RNA"/>
</dbReference>
<dbReference type="OrthoDB" id="7737358at2759"/>
<dbReference type="AlphaFoldDB" id="A0A034W152"/>
<evidence type="ECO:0000256" key="2">
    <source>
        <dbReference type="SAM" id="SignalP"/>
    </source>
</evidence>
<evidence type="ECO:0000256" key="1">
    <source>
        <dbReference type="SAM" id="MobiDB-lite"/>
    </source>
</evidence>
<organism evidence="3">
    <name type="scientific">Bactrocera dorsalis</name>
    <name type="common">Oriental fruit fly</name>
    <name type="synonym">Dacus dorsalis</name>
    <dbReference type="NCBI Taxonomy" id="27457"/>
    <lineage>
        <taxon>Eukaryota</taxon>
        <taxon>Metazoa</taxon>
        <taxon>Ecdysozoa</taxon>
        <taxon>Arthropoda</taxon>
        <taxon>Hexapoda</taxon>
        <taxon>Insecta</taxon>
        <taxon>Pterygota</taxon>
        <taxon>Neoptera</taxon>
        <taxon>Endopterygota</taxon>
        <taxon>Diptera</taxon>
        <taxon>Brachycera</taxon>
        <taxon>Muscomorpha</taxon>
        <taxon>Tephritoidea</taxon>
        <taxon>Tephritidae</taxon>
        <taxon>Bactrocera</taxon>
        <taxon>Bactrocera</taxon>
    </lineage>
</organism>
<dbReference type="KEGG" id="bdr:105228426"/>
<keyword evidence="2" id="KW-0732">Signal</keyword>
<name>A0A034W152_BACDO</name>
<accession>A0A034W152</accession>
<evidence type="ECO:0000313" key="3">
    <source>
        <dbReference type="EMBL" id="JAC47855.1"/>
    </source>
</evidence>
<reference evidence="3" key="1">
    <citation type="journal article" date="2014" name="BMC Genomics">
        <title>Characterizing the developmental transcriptome of the oriental fruit fly, Bactrocera dorsalis (Diptera: Tephritidae) through comparative genomic analysis with Drosophila melanogaster utilizing modENCODE datasets.</title>
        <authorList>
            <person name="Geib S.M."/>
            <person name="Calla B."/>
            <person name="Hall B."/>
            <person name="Hou S."/>
            <person name="Manoukis N.C."/>
        </authorList>
    </citation>
    <scope>NUCLEOTIDE SEQUENCE</scope>
    <source>
        <strain evidence="3">Punador</strain>
    </source>
</reference>
<feature type="signal peptide" evidence="2">
    <location>
        <begin position="1"/>
        <end position="19"/>
    </location>
</feature>